<feature type="compositionally biased region" description="Low complexity" evidence="20">
    <location>
        <begin position="75"/>
        <end position="84"/>
    </location>
</feature>
<feature type="compositionally biased region" description="Polar residues" evidence="20">
    <location>
        <begin position="161"/>
        <end position="174"/>
    </location>
</feature>
<comment type="catalytic activity">
    <reaction evidence="1">
        <text>Thiol-dependent hydrolysis of ester, thioester, amide, peptide and isopeptide bonds formed by the C-terminal Gly of ubiquitin (a 76-residue protein attached to proteins as an intracellular targeting signal).</text>
        <dbReference type="EC" id="3.4.19.12"/>
    </reaction>
</comment>
<evidence type="ECO:0000256" key="6">
    <source>
        <dbReference type="ARBA" id="ARBA00012759"/>
    </source>
</evidence>
<evidence type="ECO:0000259" key="21">
    <source>
        <dbReference type="PROSITE" id="PS00028"/>
    </source>
</evidence>
<dbReference type="PROSITE" id="PS00028">
    <property type="entry name" value="ZINC_FINGER_C2H2_1"/>
    <property type="match status" value="3"/>
</dbReference>
<dbReference type="GO" id="GO:0005634">
    <property type="term" value="C:nucleus"/>
    <property type="evidence" value="ECO:0007669"/>
    <property type="project" value="UniProtKB-SubCell"/>
</dbReference>
<evidence type="ECO:0000313" key="22">
    <source>
        <dbReference type="Proteomes" id="UP000808372"/>
    </source>
</evidence>
<keyword evidence="11" id="KW-0863">Zinc-finger</keyword>
<protein>
    <recommendedName>
        <fullName evidence="7">Zinc finger-containing ubiquitin peptidase 1</fullName>
        <ecNumber evidence="6">3.4.19.12</ecNumber>
    </recommendedName>
    <alternativeName>
        <fullName evidence="17">Lys-63-specific deubiquitinase ZUFSP</fullName>
    </alternativeName>
    <alternativeName>
        <fullName evidence="16">Zinc finger with UFM1-specific peptidase domain protein</fullName>
    </alternativeName>
</protein>
<evidence type="ECO:0000256" key="17">
    <source>
        <dbReference type="ARBA" id="ARBA00031481"/>
    </source>
</evidence>
<dbReference type="InterPro" id="IPR012462">
    <property type="entry name" value="UFSP1/2_DUB_cat"/>
</dbReference>
<dbReference type="EC" id="3.4.19.12" evidence="6"/>
<dbReference type="Proteomes" id="UP000808372">
    <property type="component" value="Chromosome 37"/>
</dbReference>
<dbReference type="GeneID" id="120031487"/>
<proteinExistence type="inferred from homology"/>
<evidence type="ECO:0000256" key="14">
    <source>
        <dbReference type="ARBA" id="ARBA00022990"/>
    </source>
</evidence>
<dbReference type="InterPro" id="IPR050688">
    <property type="entry name" value="Zinc_finger/UBP_domain"/>
</dbReference>
<evidence type="ECO:0000256" key="10">
    <source>
        <dbReference type="ARBA" id="ARBA00022737"/>
    </source>
</evidence>
<dbReference type="PANTHER" id="PTHR24403:SF67">
    <property type="entry name" value="FI01116P-RELATED"/>
    <property type="match status" value="1"/>
</dbReference>
<feature type="region of interest" description="Disordered" evidence="20">
    <location>
        <begin position="161"/>
        <end position="186"/>
    </location>
</feature>
<comment type="similarity">
    <text evidence="4">Belongs to the peptidase C78 family. ZUFSP subfamily.</text>
</comment>
<keyword evidence="9" id="KW-0479">Metal-binding</keyword>
<evidence type="ECO:0000256" key="11">
    <source>
        <dbReference type="ARBA" id="ARBA00022771"/>
    </source>
</evidence>
<dbReference type="SMART" id="SM00355">
    <property type="entry name" value="ZnF_C2H2"/>
    <property type="match status" value="4"/>
</dbReference>
<evidence type="ECO:0000256" key="8">
    <source>
        <dbReference type="ARBA" id="ARBA00022490"/>
    </source>
</evidence>
<dbReference type="Gene3D" id="3.90.70.130">
    <property type="match status" value="1"/>
</dbReference>
<dbReference type="FunFam" id="3.90.70.130:FF:000002">
    <property type="entry name" value="Zinc finger containing ubiquitin peptidase 1"/>
    <property type="match status" value="1"/>
</dbReference>
<feature type="domain" description="C2H2-type" evidence="21">
    <location>
        <begin position="207"/>
        <end position="227"/>
    </location>
</feature>
<evidence type="ECO:0000256" key="1">
    <source>
        <dbReference type="ARBA" id="ARBA00000707"/>
    </source>
</evidence>
<keyword evidence="15" id="KW-0539">Nucleus</keyword>
<evidence type="ECO:0000256" key="16">
    <source>
        <dbReference type="ARBA" id="ARBA00029662"/>
    </source>
</evidence>
<evidence type="ECO:0000256" key="19">
    <source>
        <dbReference type="SAM" id="Coils"/>
    </source>
</evidence>
<evidence type="ECO:0000256" key="13">
    <source>
        <dbReference type="ARBA" id="ARBA00022833"/>
    </source>
</evidence>
<keyword evidence="8" id="KW-0963">Cytoplasm</keyword>
<sequence>MLTCEFCGEELVLEKDMKTHLLLSHPENDMGCPLCSWSGVAYDELRFHINTTHKEKQDHDGGGAEGRGVHSLVRPSSSPTPTTTIVDNHYKQAIGLSRSEGSEEGVANGNMFDTIGGGVSPRTSNSTLESKEQITEAGGESGGGRAVAIVEPTSSVSTGFLRSAQDSSRPSSRHCNAEESVGVGSAEHTKVKQKRFSSPLKEKRFSCPMCALVCTDAFILQEHVELHLLEESPAEEAVLGATSSTEAASSSNSSGGKSYVCPLCSVVCGDCYSLQEHVELHLDYGTAISAGLIPMVYSKEGIVTDAVCVAVSPGSDLRLARLLQEEEKQRRKEQEAKQEAEEFKKLQVLIKHNHNNPGVVDLNLLHDAPYDASVLCHMAYVGSVWFICVSARQQDLQYTCVSRQFGVDGRGGYRKQMERTTENAVSRSVMVPADFHNKRDEMMEALTSRVDNGRTRTQGVLGALYVYYQREARDCVHVWLSADTDHYCSSEGDKGWGCGYRNFQMLLSSLQRMAPYTTSLSEGSVPNIPQVQVLIEGAWREGLDPQGATHFNQRLQGTRAWIGATEIYALCTSLRVSARVLDFHQPTGPGDTHPRLFDWVRQYFSQTATRGARLLPRVVQTTQPPLYLQHQGHSRSIVGVEQKKNGSLCLLLLDPGCTPGDVRKLLSQDGSTVSTAVCRMRKFPGNLKHRQYQVVAVEGVLSPVEKQTRILNSRTLRAERIP</sequence>
<dbReference type="RefSeq" id="XP_038833192.1">
    <property type="nucleotide sequence ID" value="XM_038977264.1"/>
</dbReference>
<evidence type="ECO:0000256" key="18">
    <source>
        <dbReference type="ARBA" id="ARBA00045669"/>
    </source>
</evidence>
<name>A0A8U0PXW0_SALNM</name>
<keyword evidence="14" id="KW-0007">Acetylation</keyword>
<dbReference type="PANTHER" id="PTHR24403">
    <property type="entry name" value="ZINC FINGER PROTEIN"/>
    <property type="match status" value="1"/>
</dbReference>
<evidence type="ECO:0000313" key="23">
    <source>
        <dbReference type="RefSeq" id="XP_038833192.1"/>
    </source>
</evidence>
<comment type="subcellular location">
    <subcellularLocation>
        <location evidence="3">Cytoplasm</location>
    </subcellularLocation>
    <subcellularLocation>
        <location evidence="2">Nucleus</location>
    </subcellularLocation>
</comment>
<evidence type="ECO:0000256" key="20">
    <source>
        <dbReference type="SAM" id="MobiDB-lite"/>
    </source>
</evidence>
<keyword evidence="12" id="KW-0378">Hydrolase</keyword>
<dbReference type="GO" id="GO:0008270">
    <property type="term" value="F:zinc ion binding"/>
    <property type="evidence" value="ECO:0007669"/>
    <property type="project" value="UniProtKB-KW"/>
</dbReference>
<feature type="compositionally biased region" description="Basic and acidic residues" evidence="20">
    <location>
        <begin position="53"/>
        <end position="62"/>
    </location>
</feature>
<feature type="domain" description="C2H2-type" evidence="21">
    <location>
        <begin position="4"/>
        <end position="25"/>
    </location>
</feature>
<dbReference type="SUPFAM" id="SSF57667">
    <property type="entry name" value="beta-beta-alpha zinc fingers"/>
    <property type="match status" value="1"/>
</dbReference>
<feature type="region of interest" description="Disordered" evidence="20">
    <location>
        <begin position="53"/>
        <end position="144"/>
    </location>
</feature>
<evidence type="ECO:0000256" key="12">
    <source>
        <dbReference type="ARBA" id="ARBA00022801"/>
    </source>
</evidence>
<feature type="coiled-coil region" evidence="19">
    <location>
        <begin position="319"/>
        <end position="346"/>
    </location>
</feature>
<dbReference type="GO" id="GO:0004843">
    <property type="term" value="F:cysteine-type deubiquitinase activity"/>
    <property type="evidence" value="ECO:0007669"/>
    <property type="project" value="UniProtKB-EC"/>
</dbReference>
<keyword evidence="10" id="KW-0677">Repeat</keyword>
<feature type="domain" description="C2H2-type" evidence="21">
    <location>
        <begin position="261"/>
        <end position="281"/>
    </location>
</feature>
<evidence type="ECO:0000256" key="7">
    <source>
        <dbReference type="ARBA" id="ARBA00021993"/>
    </source>
</evidence>
<evidence type="ECO:0000256" key="4">
    <source>
        <dbReference type="ARBA" id="ARBA00010469"/>
    </source>
</evidence>
<evidence type="ECO:0000256" key="5">
    <source>
        <dbReference type="ARBA" id="ARBA00011274"/>
    </source>
</evidence>
<evidence type="ECO:0000256" key="3">
    <source>
        <dbReference type="ARBA" id="ARBA00004496"/>
    </source>
</evidence>
<comment type="subunit">
    <text evidence="5">Interacts with RPA1 and RPA2.</text>
</comment>
<keyword evidence="22" id="KW-1185">Reference proteome</keyword>
<evidence type="ECO:0000256" key="15">
    <source>
        <dbReference type="ARBA" id="ARBA00023242"/>
    </source>
</evidence>
<dbReference type="GO" id="GO:0045944">
    <property type="term" value="P:positive regulation of transcription by RNA polymerase II"/>
    <property type="evidence" value="ECO:0007669"/>
    <property type="project" value="TreeGrafter"/>
</dbReference>
<keyword evidence="13" id="KW-0862">Zinc</keyword>
<comment type="function">
    <text evidence="18">Deubiquitinase with endodeubiquitinase activity that specifically interacts with and cleaves 'Lys-63'-linked long polyubiquitin chains. Shows only weak activity against 'Lys-11' and 'Lys-48'-linked chains. Plays an important role in genome stability pathways, functioning to prevent spontaneous DNA damage and also promote cellular survival in response to exogenous DNA damage. Modulates the ubiquitination status of replication protein A (RPA) complex proteins in response to replication stress.</text>
</comment>
<keyword evidence="19" id="KW-0175">Coiled coil</keyword>
<dbReference type="Gene3D" id="3.30.160.60">
    <property type="entry name" value="Classic Zinc Finger"/>
    <property type="match status" value="2"/>
</dbReference>
<dbReference type="KEGG" id="snh:120031487"/>
<dbReference type="InterPro" id="IPR013087">
    <property type="entry name" value="Znf_C2H2_type"/>
</dbReference>
<dbReference type="GO" id="GO:0005737">
    <property type="term" value="C:cytoplasm"/>
    <property type="evidence" value="ECO:0007669"/>
    <property type="project" value="UniProtKB-SubCell"/>
</dbReference>
<dbReference type="Pfam" id="PF07910">
    <property type="entry name" value="Peptidase_C78"/>
    <property type="match status" value="1"/>
</dbReference>
<evidence type="ECO:0000256" key="2">
    <source>
        <dbReference type="ARBA" id="ARBA00004123"/>
    </source>
</evidence>
<dbReference type="AlphaFoldDB" id="A0A8U0PXW0"/>
<evidence type="ECO:0000256" key="9">
    <source>
        <dbReference type="ARBA" id="ARBA00022723"/>
    </source>
</evidence>
<gene>
    <name evidence="23" type="primary">LOC120031487</name>
</gene>
<dbReference type="InterPro" id="IPR036236">
    <property type="entry name" value="Znf_C2H2_sf"/>
</dbReference>
<accession>A0A8U0PXW0</accession>
<reference evidence="23" key="1">
    <citation type="submission" date="2025-08" db="UniProtKB">
        <authorList>
            <consortium name="RefSeq"/>
        </authorList>
    </citation>
    <scope>IDENTIFICATION</scope>
    <source>
        <tissue evidence="23">White muscle</tissue>
    </source>
</reference>
<organism evidence="22 23">
    <name type="scientific">Salvelinus namaycush</name>
    <name type="common">Lake trout</name>
    <name type="synonym">Salmo namaycush</name>
    <dbReference type="NCBI Taxonomy" id="8040"/>
    <lineage>
        <taxon>Eukaryota</taxon>
        <taxon>Metazoa</taxon>
        <taxon>Chordata</taxon>
        <taxon>Craniata</taxon>
        <taxon>Vertebrata</taxon>
        <taxon>Euteleostomi</taxon>
        <taxon>Actinopterygii</taxon>
        <taxon>Neopterygii</taxon>
        <taxon>Teleostei</taxon>
        <taxon>Protacanthopterygii</taxon>
        <taxon>Salmoniformes</taxon>
        <taxon>Salmonidae</taxon>
        <taxon>Salmoninae</taxon>
        <taxon>Salvelinus</taxon>
    </lineage>
</organism>